<gene>
    <name evidence="4" type="ORF">PX52LOC_07970</name>
</gene>
<accession>A0A5C1APC4</accession>
<evidence type="ECO:0000259" key="2">
    <source>
        <dbReference type="Pfam" id="PF02563"/>
    </source>
</evidence>
<dbReference type="EMBL" id="CP042425">
    <property type="protein sequence ID" value="QEL20850.1"/>
    <property type="molecule type" value="Genomic_DNA"/>
</dbReference>
<name>A0A5C1APC4_9BACT</name>
<evidence type="ECO:0000256" key="1">
    <source>
        <dbReference type="ARBA" id="ARBA00022729"/>
    </source>
</evidence>
<dbReference type="Pfam" id="PF10531">
    <property type="entry name" value="SLBB"/>
    <property type="match status" value="1"/>
</dbReference>
<evidence type="ECO:0000313" key="4">
    <source>
        <dbReference type="EMBL" id="QEL20850.1"/>
    </source>
</evidence>
<dbReference type="AlphaFoldDB" id="A0A5C1APC4"/>
<proteinExistence type="predicted"/>
<dbReference type="KEGG" id="lrs:PX52LOC_07970"/>
<dbReference type="Gene3D" id="3.10.560.10">
    <property type="entry name" value="Outer membrane lipoprotein wza domain like"/>
    <property type="match status" value="1"/>
</dbReference>
<feature type="domain" description="Polysaccharide export protein N-terminal" evidence="2">
    <location>
        <begin position="65"/>
        <end position="141"/>
    </location>
</feature>
<dbReference type="Proteomes" id="UP000324974">
    <property type="component" value="Chromosome"/>
</dbReference>
<feature type="domain" description="Soluble ligand binding" evidence="3">
    <location>
        <begin position="148"/>
        <end position="198"/>
    </location>
</feature>
<dbReference type="RefSeq" id="WP_149115103.1">
    <property type="nucleotide sequence ID" value="NZ_CP042425.1"/>
</dbReference>
<keyword evidence="5" id="KW-1185">Reference proteome</keyword>
<dbReference type="PANTHER" id="PTHR33619:SF3">
    <property type="entry name" value="POLYSACCHARIDE EXPORT PROTEIN GFCE-RELATED"/>
    <property type="match status" value="1"/>
</dbReference>
<dbReference type="Pfam" id="PF02563">
    <property type="entry name" value="Poly_export"/>
    <property type="match status" value="1"/>
</dbReference>
<dbReference type="PANTHER" id="PTHR33619">
    <property type="entry name" value="POLYSACCHARIDE EXPORT PROTEIN GFCE-RELATED"/>
    <property type="match status" value="1"/>
</dbReference>
<dbReference type="InterPro" id="IPR049712">
    <property type="entry name" value="Poly_export"/>
</dbReference>
<keyword evidence="1" id="KW-0732">Signal</keyword>
<reference evidence="5" key="1">
    <citation type="submission" date="2019-08" db="EMBL/GenBank/DDBJ databases">
        <title>Limnoglobus roseus gen. nov., sp. nov., a novel freshwater planctomycete with a giant genome from the family Gemmataceae.</title>
        <authorList>
            <person name="Kulichevskaya I.S."/>
            <person name="Naumoff D.G."/>
            <person name="Miroshnikov K."/>
            <person name="Ivanova A."/>
            <person name="Philippov D.A."/>
            <person name="Hakobyan A."/>
            <person name="Rijpstra I.C."/>
            <person name="Sinninghe Damste J.S."/>
            <person name="Liesack W."/>
            <person name="Dedysh S.N."/>
        </authorList>
    </citation>
    <scope>NUCLEOTIDE SEQUENCE [LARGE SCALE GENOMIC DNA]</scope>
    <source>
        <strain evidence="5">PX52</strain>
    </source>
</reference>
<protein>
    <submittedName>
        <fullName evidence="4">Polysaccharide biosynthesis/export protein</fullName>
    </submittedName>
</protein>
<sequence length="289" mass="30965">MARRYSLACLLGLAVVCPWMTGCGSLGQSLGISSPRYKLIPQADEFREGNVPPPVLARELAKTPMAEYLVEPGDVLLIQPVELDSPIRIPADQPVLPDGSIEIGEYGRPIVTGKTTATIEQEVRSIIKAKEKKDIAVTVRLVGRQSKVYYVLGEVNSPGSYPLSGRETVLDGLMAAGGLSRQAQERKIILVRPTPSDGCREVMPVCYSQIVQLGDTTTNYQLRPGDRIFVPSVTTLESICPSRIKTPSCCKAQYPCARGGAAGCATNTCATLTPVDGPAVMIPPVPDVK</sequence>
<evidence type="ECO:0000259" key="3">
    <source>
        <dbReference type="Pfam" id="PF10531"/>
    </source>
</evidence>
<dbReference type="InterPro" id="IPR003715">
    <property type="entry name" value="Poly_export_N"/>
</dbReference>
<dbReference type="GO" id="GO:0015159">
    <property type="term" value="F:polysaccharide transmembrane transporter activity"/>
    <property type="evidence" value="ECO:0007669"/>
    <property type="project" value="InterPro"/>
</dbReference>
<dbReference type="OrthoDB" id="279464at2"/>
<organism evidence="4 5">
    <name type="scientific">Limnoglobus roseus</name>
    <dbReference type="NCBI Taxonomy" id="2598579"/>
    <lineage>
        <taxon>Bacteria</taxon>
        <taxon>Pseudomonadati</taxon>
        <taxon>Planctomycetota</taxon>
        <taxon>Planctomycetia</taxon>
        <taxon>Gemmatales</taxon>
        <taxon>Gemmataceae</taxon>
        <taxon>Limnoglobus</taxon>
    </lineage>
</organism>
<dbReference type="InterPro" id="IPR019554">
    <property type="entry name" value="Soluble_ligand-bd"/>
</dbReference>
<evidence type="ECO:0000313" key="5">
    <source>
        <dbReference type="Proteomes" id="UP000324974"/>
    </source>
</evidence>
<dbReference type="PROSITE" id="PS51257">
    <property type="entry name" value="PROKAR_LIPOPROTEIN"/>
    <property type="match status" value="1"/>
</dbReference>